<keyword evidence="3" id="KW-1185">Reference proteome</keyword>
<feature type="compositionally biased region" description="Basic residues" evidence="1">
    <location>
        <begin position="45"/>
        <end position="55"/>
    </location>
</feature>
<dbReference type="RefSeq" id="WP_406769810.1">
    <property type="nucleotide sequence ID" value="NZ_JBJHZZ010000006.1"/>
</dbReference>
<name>A0ABW8T6T9_9CLOT</name>
<dbReference type="EMBL" id="JBJHZZ010000006">
    <property type="protein sequence ID" value="MFL0247355.1"/>
    <property type="molecule type" value="Genomic_DNA"/>
</dbReference>
<comment type="caution">
    <text evidence="2">The sequence shown here is derived from an EMBL/GenBank/DDBJ whole genome shotgun (WGS) entry which is preliminary data.</text>
</comment>
<dbReference type="Proteomes" id="UP001623591">
    <property type="component" value="Unassembled WGS sequence"/>
</dbReference>
<evidence type="ECO:0000313" key="3">
    <source>
        <dbReference type="Proteomes" id="UP001623591"/>
    </source>
</evidence>
<evidence type="ECO:0000313" key="2">
    <source>
        <dbReference type="EMBL" id="MFL0247355.1"/>
    </source>
</evidence>
<sequence>MDLFNGTLSGTDNTSMDITLVILILGLALGFGKDTGFNTSDVRSSAHHHKNRKSSCRSTGG</sequence>
<evidence type="ECO:0000256" key="1">
    <source>
        <dbReference type="SAM" id="MobiDB-lite"/>
    </source>
</evidence>
<accession>A0ABW8T6T9</accession>
<gene>
    <name evidence="2" type="ORF">ACJDUG_10260</name>
</gene>
<protein>
    <submittedName>
        <fullName evidence="2">Uncharacterized protein</fullName>
    </submittedName>
</protein>
<organism evidence="2 3">
    <name type="scientific">Candidatus Clostridium stratigraminis</name>
    <dbReference type="NCBI Taxonomy" id="3381661"/>
    <lineage>
        <taxon>Bacteria</taxon>
        <taxon>Bacillati</taxon>
        <taxon>Bacillota</taxon>
        <taxon>Clostridia</taxon>
        <taxon>Eubacteriales</taxon>
        <taxon>Clostridiaceae</taxon>
        <taxon>Clostridium</taxon>
    </lineage>
</organism>
<feature type="region of interest" description="Disordered" evidence="1">
    <location>
        <begin position="40"/>
        <end position="61"/>
    </location>
</feature>
<proteinExistence type="predicted"/>
<reference evidence="2 3" key="1">
    <citation type="submission" date="2024-11" db="EMBL/GenBank/DDBJ databases">
        <authorList>
            <person name="Heng Y.C."/>
            <person name="Lim A.C.H."/>
            <person name="Lee J.K.Y."/>
            <person name="Kittelmann S."/>
        </authorList>
    </citation>
    <scope>NUCLEOTIDE SEQUENCE [LARGE SCALE GENOMIC DNA]</scope>
    <source>
        <strain evidence="2 3">WILCCON 0185</strain>
    </source>
</reference>